<feature type="transmembrane region" description="Helical" evidence="9">
    <location>
        <begin position="249"/>
        <end position="267"/>
    </location>
</feature>
<dbReference type="SUPFAM" id="SSF161098">
    <property type="entry name" value="MetI-like"/>
    <property type="match status" value="1"/>
</dbReference>
<keyword evidence="12" id="KW-1185">Reference proteome</keyword>
<comment type="similarity">
    <text evidence="9">Belongs to the binding-protein-dependent transport system permease family.</text>
</comment>
<keyword evidence="3" id="KW-1003">Cell membrane</keyword>
<dbReference type="InterPro" id="IPR007210">
    <property type="entry name" value="ABC_Gly_betaine_transp_sub-bd"/>
</dbReference>
<dbReference type="PANTHER" id="PTHR47737">
    <property type="entry name" value="GLYCINE BETAINE/PROLINE BETAINE TRANSPORT SYSTEM PERMEASE PROTEIN PROW"/>
    <property type="match status" value="1"/>
</dbReference>
<name>A0A6B8RW97_9BACL</name>
<dbReference type="OrthoDB" id="9787902at2"/>
<feature type="transmembrane region" description="Helical" evidence="9">
    <location>
        <begin position="91"/>
        <end position="114"/>
    </location>
</feature>
<evidence type="ECO:0000313" key="12">
    <source>
        <dbReference type="Proteomes" id="UP000426246"/>
    </source>
</evidence>
<evidence type="ECO:0000256" key="8">
    <source>
        <dbReference type="ARBA" id="ARBA00035652"/>
    </source>
</evidence>
<evidence type="ECO:0000256" key="3">
    <source>
        <dbReference type="ARBA" id="ARBA00022475"/>
    </source>
</evidence>
<dbReference type="InterPro" id="IPR035906">
    <property type="entry name" value="MetI-like_sf"/>
</dbReference>
<dbReference type="CDD" id="cd13639">
    <property type="entry name" value="PBP2_OpuAC_like"/>
    <property type="match status" value="1"/>
</dbReference>
<feature type="transmembrane region" description="Helical" evidence="9">
    <location>
        <begin position="14"/>
        <end position="36"/>
    </location>
</feature>
<keyword evidence="5 9" id="KW-1133">Transmembrane helix</keyword>
<accession>A0A6B8RW97</accession>
<dbReference type="EMBL" id="CP034235">
    <property type="protein sequence ID" value="QGQ99673.1"/>
    <property type="molecule type" value="Genomic_DNA"/>
</dbReference>
<feature type="transmembrane region" description="Helical" evidence="9">
    <location>
        <begin position="42"/>
        <end position="61"/>
    </location>
</feature>
<feature type="transmembrane region" description="Helical" evidence="9">
    <location>
        <begin position="135"/>
        <end position="162"/>
    </location>
</feature>
<dbReference type="Pfam" id="PF00528">
    <property type="entry name" value="BPD_transp_1"/>
    <property type="match status" value="1"/>
</dbReference>
<comment type="subcellular location">
    <subcellularLocation>
        <location evidence="9">Cell membrane</location>
        <topology evidence="9">Multi-pass membrane protein</topology>
    </subcellularLocation>
    <subcellularLocation>
        <location evidence="1">Membrane</location>
        <topology evidence="1">Multi-pass membrane protein</topology>
    </subcellularLocation>
</comment>
<keyword evidence="2 9" id="KW-0813">Transport</keyword>
<feature type="transmembrane region" description="Helical" evidence="9">
    <location>
        <begin position="202"/>
        <end position="228"/>
    </location>
</feature>
<comment type="similarity">
    <text evidence="7">In the C-terminal section; belongs to the OsmX family.</text>
</comment>
<dbReference type="GO" id="GO:0043190">
    <property type="term" value="C:ATP-binding cassette (ABC) transporter complex"/>
    <property type="evidence" value="ECO:0007669"/>
    <property type="project" value="InterPro"/>
</dbReference>
<dbReference type="Gene3D" id="3.10.105.10">
    <property type="entry name" value="Dipeptide-binding Protein, Domain 3"/>
    <property type="match status" value="1"/>
</dbReference>
<feature type="transmembrane region" description="Helical" evidence="9">
    <location>
        <begin position="287"/>
        <end position="304"/>
    </location>
</feature>
<evidence type="ECO:0000256" key="5">
    <source>
        <dbReference type="ARBA" id="ARBA00022989"/>
    </source>
</evidence>
<dbReference type="Gene3D" id="1.10.3720.10">
    <property type="entry name" value="MetI-like"/>
    <property type="match status" value="1"/>
</dbReference>
<sequence>MFIKIPLDRWVESIISWLNIHFAFLFDFISSIISGLVGGFTLLFHAFPALIVIIFLTLLAYYFGRWRLALFAALGLLLILNLGYWEPTMDTLALVLTSALVSIVLGLPLGIWCARNHSIRSTLTPLLDFMQTMPAFVYLIPAVTFFGLGVVPGVIASVIFSIPPTIRLTNLGIQQVPADLIEAADAFGSTPYQKLFKVQFPLALPTILAGINQTIMLSLSMVVIASMIGAQGVGADVYRAVTQLKTGQGFEAGLAVVVLAILLDRLTQNVIGKKRKVNKSFALKKPLVITAIIAFCVVAFVVGIQKKSPSSTGDFVGEQVDYSIIGIDPGSGLMKAAETALQSYDLTSWKLIEGSSTAMTIALDKAYKEGKPIIVTGWTPHWMFSKYELKYLADPKNVFGGDEEIHTIVRLDLQADQPSAYQFLDNFEWKPADMEQVMVKIQEGQKPEEAASQWVEANPDKVNAWIKGIPKASGKKLKLAYVAWDSEISSSNVVKCVLESKLGYQVDMLQVEAGPMWAGIASGDADAMVAGWLPTTHKDYYEKFKGKFDDLGPNMIGTKLGLVVPKYMNLASIEDLIQK</sequence>
<evidence type="ECO:0000256" key="9">
    <source>
        <dbReference type="RuleBase" id="RU363032"/>
    </source>
</evidence>
<evidence type="ECO:0000259" key="10">
    <source>
        <dbReference type="PROSITE" id="PS50928"/>
    </source>
</evidence>
<evidence type="ECO:0000256" key="6">
    <source>
        <dbReference type="ARBA" id="ARBA00023136"/>
    </source>
</evidence>
<reference evidence="12" key="1">
    <citation type="submission" date="2018-11" db="EMBL/GenBank/DDBJ databases">
        <title>Complete genome sequence of Paenibacillus sp. ML311-T8.</title>
        <authorList>
            <person name="Nam Y.-D."/>
            <person name="Kang J."/>
            <person name="Chung W.-H."/>
            <person name="Park Y.S."/>
        </authorList>
    </citation>
    <scope>NUCLEOTIDE SEQUENCE [LARGE SCALE GENOMIC DNA]</scope>
    <source>
        <strain evidence="12">ML311-T8</strain>
    </source>
</reference>
<dbReference type="GO" id="GO:0031460">
    <property type="term" value="P:glycine betaine transport"/>
    <property type="evidence" value="ECO:0007669"/>
    <property type="project" value="TreeGrafter"/>
</dbReference>
<dbReference type="KEGG" id="ppsc:EHS13_34845"/>
<dbReference type="InterPro" id="IPR000515">
    <property type="entry name" value="MetI-like"/>
</dbReference>
<evidence type="ECO:0000256" key="1">
    <source>
        <dbReference type="ARBA" id="ARBA00004141"/>
    </source>
</evidence>
<proteinExistence type="inferred from homology"/>
<keyword evidence="4 9" id="KW-0812">Transmembrane</keyword>
<dbReference type="AlphaFoldDB" id="A0A6B8RW97"/>
<dbReference type="RefSeq" id="WP_155704837.1">
    <property type="nucleotide sequence ID" value="NZ_CP034235.1"/>
</dbReference>
<dbReference type="CDD" id="cd06261">
    <property type="entry name" value="TM_PBP2"/>
    <property type="match status" value="1"/>
</dbReference>
<dbReference type="Gene3D" id="3.40.190.100">
    <property type="entry name" value="Glycine betaine-binding periplasmic protein, domain 2"/>
    <property type="match status" value="1"/>
</dbReference>
<feature type="transmembrane region" description="Helical" evidence="9">
    <location>
        <begin position="68"/>
        <end position="85"/>
    </location>
</feature>
<keyword evidence="6 9" id="KW-0472">Membrane</keyword>
<organism evidence="11 12">
    <name type="scientific">Paenibacillus psychroresistens</name>
    <dbReference type="NCBI Taxonomy" id="1778678"/>
    <lineage>
        <taxon>Bacteria</taxon>
        <taxon>Bacillati</taxon>
        <taxon>Bacillota</taxon>
        <taxon>Bacilli</taxon>
        <taxon>Bacillales</taxon>
        <taxon>Paenibacillaceae</taxon>
        <taxon>Paenibacillus</taxon>
    </lineage>
</organism>
<protein>
    <submittedName>
        <fullName evidence="11">ABC transporter permease subunit</fullName>
    </submittedName>
</protein>
<evidence type="ECO:0000313" key="11">
    <source>
        <dbReference type="EMBL" id="QGQ99673.1"/>
    </source>
</evidence>
<dbReference type="PANTHER" id="PTHR47737:SF1">
    <property type="entry name" value="GLYCINE BETAINE_PROLINE BETAINE TRANSPORT SYSTEM PERMEASE PROTEIN PROW"/>
    <property type="match status" value="1"/>
</dbReference>
<dbReference type="Proteomes" id="UP000426246">
    <property type="component" value="Chromosome"/>
</dbReference>
<feature type="domain" description="ABC transmembrane type-1" evidence="10">
    <location>
        <begin position="88"/>
        <end position="267"/>
    </location>
</feature>
<dbReference type="PROSITE" id="PS50928">
    <property type="entry name" value="ABC_TM1"/>
    <property type="match status" value="1"/>
</dbReference>
<evidence type="ECO:0000256" key="7">
    <source>
        <dbReference type="ARBA" id="ARBA00035642"/>
    </source>
</evidence>
<dbReference type="FunFam" id="1.10.3720.10:FF:000001">
    <property type="entry name" value="Glycine betaine ABC transporter, permease"/>
    <property type="match status" value="1"/>
</dbReference>
<evidence type="ECO:0000256" key="2">
    <source>
        <dbReference type="ARBA" id="ARBA00022448"/>
    </source>
</evidence>
<dbReference type="GO" id="GO:0005275">
    <property type="term" value="F:amine transmembrane transporter activity"/>
    <property type="evidence" value="ECO:0007669"/>
    <property type="project" value="TreeGrafter"/>
</dbReference>
<dbReference type="SUPFAM" id="SSF53850">
    <property type="entry name" value="Periplasmic binding protein-like II"/>
    <property type="match status" value="2"/>
</dbReference>
<comment type="similarity">
    <text evidence="8">In the N-terminal section; belongs to the binding-protein-dependent transport system permease family.</text>
</comment>
<evidence type="ECO:0000256" key="4">
    <source>
        <dbReference type="ARBA" id="ARBA00022692"/>
    </source>
</evidence>
<dbReference type="GO" id="GO:0015226">
    <property type="term" value="F:carnitine transmembrane transporter activity"/>
    <property type="evidence" value="ECO:0007669"/>
    <property type="project" value="TreeGrafter"/>
</dbReference>
<dbReference type="GO" id="GO:0015871">
    <property type="term" value="P:choline transport"/>
    <property type="evidence" value="ECO:0007669"/>
    <property type="project" value="TreeGrafter"/>
</dbReference>
<gene>
    <name evidence="11" type="ORF">EHS13_34845</name>
</gene>
<dbReference type="Pfam" id="PF04069">
    <property type="entry name" value="OpuAC"/>
    <property type="match status" value="2"/>
</dbReference>